<feature type="compositionally biased region" description="Basic and acidic residues" evidence="1">
    <location>
        <begin position="389"/>
        <end position="400"/>
    </location>
</feature>
<comment type="caution">
    <text evidence="2">The sequence shown here is derived from an EMBL/GenBank/DDBJ whole genome shotgun (WGS) entry which is preliminary data.</text>
</comment>
<name>A0A812Q6N4_9DINO</name>
<sequence>MPRALVQSVARADAEAENLNTQRELALADPASVVEIASKKAGKAIERAERNAADAQVLHMRLHTQKATNLVRNFRDELRVLMRRRSTTGLKRQLANLDRNLATLKDCEHYRSQRCNKLSKKALSAVAHDASVAAHAAERLIQTSRIAKRRTFPILDLLRIGIGPAPDQLDALDAPNPPDYVPPPGPVAGTAAGCNCAPHSRCAGRGREFPWCKINRTEPCALLSQRSFVDASGADHRVAGSGQPPAVWDYCGPPKENSETVHAGAHCERRDDIVQKYHDDTDFWNKDGNFNWNKVPRRDRMTLEAMVVPKEGKGLCVRTPSSGSHYVCPTAQDDLDEATPEGTEWARTRTWDFCVPPAPEEKIKVLQELELERQAVNQQGGVEMQQEPEPFRKPFEKDPSAENQENALQQSSGEPQPSHADETATGPLGGPVLVQGIDFSKLSAALLGVLPWASRPRKDYACFL</sequence>
<organism evidence="2 3">
    <name type="scientific">Symbiodinium natans</name>
    <dbReference type="NCBI Taxonomy" id="878477"/>
    <lineage>
        <taxon>Eukaryota</taxon>
        <taxon>Sar</taxon>
        <taxon>Alveolata</taxon>
        <taxon>Dinophyceae</taxon>
        <taxon>Suessiales</taxon>
        <taxon>Symbiodiniaceae</taxon>
        <taxon>Symbiodinium</taxon>
    </lineage>
</organism>
<gene>
    <name evidence="2" type="ORF">SNAT2548_LOCUS20165</name>
</gene>
<protein>
    <submittedName>
        <fullName evidence="2">Uncharacterized protein</fullName>
    </submittedName>
</protein>
<feature type="compositionally biased region" description="Polar residues" evidence="1">
    <location>
        <begin position="401"/>
        <end position="415"/>
    </location>
</feature>
<evidence type="ECO:0000313" key="3">
    <source>
        <dbReference type="Proteomes" id="UP000604046"/>
    </source>
</evidence>
<keyword evidence="3" id="KW-1185">Reference proteome</keyword>
<dbReference type="EMBL" id="CAJNDS010002201">
    <property type="protein sequence ID" value="CAE7369817.1"/>
    <property type="molecule type" value="Genomic_DNA"/>
</dbReference>
<evidence type="ECO:0000256" key="1">
    <source>
        <dbReference type="SAM" id="MobiDB-lite"/>
    </source>
</evidence>
<accession>A0A812Q6N4</accession>
<reference evidence="2" key="1">
    <citation type="submission" date="2021-02" db="EMBL/GenBank/DDBJ databases">
        <authorList>
            <person name="Dougan E. K."/>
            <person name="Rhodes N."/>
            <person name="Thang M."/>
            <person name="Chan C."/>
        </authorList>
    </citation>
    <scope>NUCLEOTIDE SEQUENCE</scope>
</reference>
<dbReference type="Proteomes" id="UP000604046">
    <property type="component" value="Unassembled WGS sequence"/>
</dbReference>
<proteinExistence type="predicted"/>
<evidence type="ECO:0000313" key="2">
    <source>
        <dbReference type="EMBL" id="CAE7369817.1"/>
    </source>
</evidence>
<dbReference type="OrthoDB" id="439878at2759"/>
<dbReference type="AlphaFoldDB" id="A0A812Q6N4"/>
<feature type="region of interest" description="Disordered" evidence="1">
    <location>
        <begin position="378"/>
        <end position="429"/>
    </location>
</feature>